<evidence type="ECO:0000256" key="3">
    <source>
        <dbReference type="ARBA" id="ARBA00022679"/>
    </source>
</evidence>
<accession>A0A217EHI8</accession>
<evidence type="ECO:0000256" key="1">
    <source>
        <dbReference type="ARBA" id="ARBA00006739"/>
    </source>
</evidence>
<protein>
    <recommendedName>
        <fullName evidence="4">Glycosyltransferase 2-like domain-containing protein</fullName>
    </recommendedName>
</protein>
<keyword evidence="6" id="KW-1185">Reference proteome</keyword>
<sequence>MIYIVVLNWNSDQDTVKCIKSLLNLKCINEFRIVICDNDSKVESFQKIENYLKMEHADKTISLNERDIDSFKVSNEKIILIKNNENYGYAGGNNIGLKLAMMQDGMQYAWVLNNDTEVDKDALTALVEKMLSDAHIGLCGSRLVEMETKYKVQALGGTINPWFCTTREIGSDLTITDIVNEEEWEEKIDFVVGASLFFSRFCLEKVGLLCEDYFLYYEEIDYCNRIKQNNLKIGIASKSIVFHEQGASTDKGKSKIADFCSIKNRVLISKKFYKSYTLFVRISLFGVAINRSFRKQFDRIPSILHLIIK</sequence>
<feature type="domain" description="Glycosyltransferase 2-like" evidence="4">
    <location>
        <begin position="4"/>
        <end position="148"/>
    </location>
</feature>
<dbReference type="SUPFAM" id="SSF53448">
    <property type="entry name" value="Nucleotide-diphospho-sugar transferases"/>
    <property type="match status" value="1"/>
</dbReference>
<dbReference type="OrthoDB" id="9771846at2"/>
<dbReference type="EMBL" id="FZLN01000004">
    <property type="protein sequence ID" value="SNQ29953.1"/>
    <property type="molecule type" value="Genomic_DNA"/>
</dbReference>
<comment type="similarity">
    <text evidence="1">Belongs to the glycosyltransferase 2 family.</text>
</comment>
<evidence type="ECO:0000313" key="5">
    <source>
        <dbReference type="EMBL" id="SNQ29953.1"/>
    </source>
</evidence>
<dbReference type="AlphaFoldDB" id="A0A217EHI8"/>
<dbReference type="Gene3D" id="3.90.550.10">
    <property type="entry name" value="Spore Coat Polysaccharide Biosynthesis Protein SpsA, Chain A"/>
    <property type="match status" value="1"/>
</dbReference>
<dbReference type="PANTHER" id="PTHR43179:SF12">
    <property type="entry name" value="GALACTOFURANOSYLTRANSFERASE GLFT2"/>
    <property type="match status" value="1"/>
</dbReference>
<dbReference type="GO" id="GO:0016757">
    <property type="term" value="F:glycosyltransferase activity"/>
    <property type="evidence" value="ECO:0007669"/>
    <property type="project" value="UniProtKB-KW"/>
</dbReference>
<evidence type="ECO:0000259" key="4">
    <source>
        <dbReference type="Pfam" id="PF00535"/>
    </source>
</evidence>
<dbReference type="Proteomes" id="UP000243463">
    <property type="component" value="Unassembled WGS sequence"/>
</dbReference>
<evidence type="ECO:0000313" key="6">
    <source>
        <dbReference type="Proteomes" id="UP000243463"/>
    </source>
</evidence>
<dbReference type="InterPro" id="IPR001173">
    <property type="entry name" value="Glyco_trans_2-like"/>
</dbReference>
<reference evidence="6" key="1">
    <citation type="submission" date="2017-06" db="EMBL/GenBank/DDBJ databases">
        <authorList>
            <person name="Varghese N."/>
            <person name="Submissions S."/>
        </authorList>
    </citation>
    <scope>NUCLEOTIDE SEQUENCE [LARGE SCALE GENOMIC DNA]</scope>
    <source>
        <strain evidence="6">ANC 5114</strain>
    </source>
</reference>
<dbReference type="PANTHER" id="PTHR43179">
    <property type="entry name" value="RHAMNOSYLTRANSFERASE WBBL"/>
    <property type="match status" value="1"/>
</dbReference>
<gene>
    <name evidence="5" type="ORF">SAMN05444584_1932</name>
</gene>
<dbReference type="Pfam" id="PF00535">
    <property type="entry name" value="Glycos_transf_2"/>
    <property type="match status" value="1"/>
</dbReference>
<proteinExistence type="inferred from homology"/>
<dbReference type="CDD" id="cd04186">
    <property type="entry name" value="GT_2_like_c"/>
    <property type="match status" value="1"/>
</dbReference>
<dbReference type="InterPro" id="IPR029044">
    <property type="entry name" value="Nucleotide-diphossugar_trans"/>
</dbReference>
<keyword evidence="2" id="KW-0328">Glycosyltransferase</keyword>
<keyword evidence="3" id="KW-0808">Transferase</keyword>
<name>A0A217EHI8_9GAMM</name>
<evidence type="ECO:0000256" key="2">
    <source>
        <dbReference type="ARBA" id="ARBA00022676"/>
    </source>
</evidence>
<dbReference type="RefSeq" id="WP_088824123.1">
    <property type="nucleotide sequence ID" value="NZ_FZLN01000004.1"/>
</dbReference>
<organism evidence="5 6">
    <name type="scientific">Acinetobacter apis</name>
    <dbReference type="NCBI Taxonomy" id="1229165"/>
    <lineage>
        <taxon>Bacteria</taxon>
        <taxon>Pseudomonadati</taxon>
        <taxon>Pseudomonadota</taxon>
        <taxon>Gammaproteobacteria</taxon>
        <taxon>Moraxellales</taxon>
        <taxon>Moraxellaceae</taxon>
        <taxon>Acinetobacter</taxon>
    </lineage>
</organism>